<evidence type="ECO:0000256" key="1">
    <source>
        <dbReference type="SAM" id="MobiDB-lite"/>
    </source>
</evidence>
<dbReference type="STRING" id="135208.A0A4Y9ZW88"/>
<dbReference type="Proteomes" id="UP000298061">
    <property type="component" value="Unassembled WGS sequence"/>
</dbReference>
<keyword evidence="3" id="KW-1185">Reference proteome</keyword>
<feature type="compositionally biased region" description="Polar residues" evidence="1">
    <location>
        <begin position="152"/>
        <end position="161"/>
    </location>
</feature>
<feature type="compositionally biased region" description="Low complexity" evidence="1">
    <location>
        <begin position="42"/>
        <end position="56"/>
    </location>
</feature>
<organism evidence="2 3">
    <name type="scientific">Hericium alpestre</name>
    <dbReference type="NCBI Taxonomy" id="135208"/>
    <lineage>
        <taxon>Eukaryota</taxon>
        <taxon>Fungi</taxon>
        <taxon>Dikarya</taxon>
        <taxon>Basidiomycota</taxon>
        <taxon>Agaricomycotina</taxon>
        <taxon>Agaricomycetes</taxon>
        <taxon>Russulales</taxon>
        <taxon>Hericiaceae</taxon>
        <taxon>Hericium</taxon>
    </lineage>
</organism>
<reference evidence="2 3" key="1">
    <citation type="submission" date="2019-02" db="EMBL/GenBank/DDBJ databases">
        <title>Genome sequencing of the rare red list fungi Hericium alpestre (H. flagellum).</title>
        <authorList>
            <person name="Buettner E."/>
            <person name="Kellner H."/>
        </authorList>
    </citation>
    <scope>NUCLEOTIDE SEQUENCE [LARGE SCALE GENOMIC DNA]</scope>
    <source>
        <strain evidence="2 3">DSM 108284</strain>
    </source>
</reference>
<protein>
    <submittedName>
        <fullName evidence="2">Uncharacterized protein</fullName>
    </submittedName>
</protein>
<evidence type="ECO:0000313" key="3">
    <source>
        <dbReference type="Proteomes" id="UP000298061"/>
    </source>
</evidence>
<name>A0A4Y9ZW88_9AGAM</name>
<dbReference type="OrthoDB" id="3250313at2759"/>
<dbReference type="EMBL" id="SFCI01000702">
    <property type="protein sequence ID" value="TFY78327.1"/>
    <property type="molecule type" value="Genomic_DNA"/>
</dbReference>
<proteinExistence type="predicted"/>
<feature type="compositionally biased region" description="Polar residues" evidence="1">
    <location>
        <begin position="179"/>
        <end position="192"/>
    </location>
</feature>
<dbReference type="AlphaFoldDB" id="A0A4Y9ZW88"/>
<gene>
    <name evidence="2" type="ORF">EWM64_g5682</name>
</gene>
<feature type="compositionally biased region" description="Polar residues" evidence="1">
    <location>
        <begin position="31"/>
        <end position="41"/>
    </location>
</feature>
<feature type="region of interest" description="Disordered" evidence="1">
    <location>
        <begin position="152"/>
        <end position="192"/>
    </location>
</feature>
<feature type="region of interest" description="Disordered" evidence="1">
    <location>
        <begin position="16"/>
        <end position="56"/>
    </location>
</feature>
<comment type="caution">
    <text evidence="2">The sequence shown here is derived from an EMBL/GenBank/DDBJ whole genome shotgun (WGS) entry which is preliminary data.</text>
</comment>
<accession>A0A4Y9ZW88</accession>
<evidence type="ECO:0000313" key="2">
    <source>
        <dbReference type="EMBL" id="TFY78327.1"/>
    </source>
</evidence>
<sequence length="340" mass="36287">MPSSLSSDIVTMAVNATSSSATADARATSPVKPTSSETQVNASTSSPSSSAAAAATTTFSRHHAFTMSAEVTQSTQSPTLAATLASKASASASMVYSPPHLPDRELTPEPIFDTPSSAHVDASVEECGDGSEAGRHETSTVSANVQIAKVHPSSNCPSQCADSPRNPSVPHPARPPHVASTSESSAGASRTIPSSALTSIRVDDDEWPKWLQEAVYFFSQVGGEEAWVDCVTAYVDLLHLNGFPTSDGVLPTNGRPELVRLWVQWDHAYHKTYNRFVNGKCFQLDVLPTGFWRWWDNLQPSDRPADRTGAGTPITATHDWTKLSKFGKNGILSVMAYLAL</sequence>
<feature type="region of interest" description="Disordered" evidence="1">
    <location>
        <begin position="94"/>
        <end position="140"/>
    </location>
</feature>
<feature type="compositionally biased region" description="Low complexity" evidence="1">
    <location>
        <begin position="16"/>
        <end position="29"/>
    </location>
</feature>